<proteinExistence type="predicted"/>
<evidence type="ECO:0000256" key="2">
    <source>
        <dbReference type="SAM" id="SignalP"/>
    </source>
</evidence>
<keyword evidence="4" id="KW-1185">Reference proteome</keyword>
<dbReference type="PROSITE" id="PS51257">
    <property type="entry name" value="PROKAR_LIPOPROTEIN"/>
    <property type="match status" value="1"/>
</dbReference>
<evidence type="ECO:0000313" key="4">
    <source>
        <dbReference type="Proteomes" id="UP000003011"/>
    </source>
</evidence>
<comment type="caution">
    <text evidence="3">The sequence shown here is derived from an EMBL/GenBank/DDBJ whole genome shotgun (WGS) entry which is preliminary data.</text>
</comment>
<dbReference type="InterPro" id="IPR009736">
    <property type="entry name" value="DUF1307"/>
</dbReference>
<keyword evidence="2" id="KW-0732">Signal</keyword>
<gene>
    <name evidence="3" type="ORF">HMPREF9333_01408</name>
</gene>
<protein>
    <recommendedName>
        <fullName evidence="5">DUF1307 domain-containing protein</fullName>
    </recommendedName>
</protein>
<evidence type="ECO:0008006" key="5">
    <source>
        <dbReference type="Google" id="ProtNLM"/>
    </source>
</evidence>
<feature type="region of interest" description="Disordered" evidence="1">
    <location>
        <begin position="25"/>
        <end position="75"/>
    </location>
</feature>
<dbReference type="eggNOG" id="COG4808">
    <property type="taxonomic scope" value="Bacteria"/>
</dbReference>
<dbReference type="InterPro" id="IPR036699">
    <property type="entry name" value="YehR-like_sf"/>
</dbReference>
<dbReference type="PATRIC" id="fig|679200.3.peg.1496"/>
<feature type="signal peptide" evidence="2">
    <location>
        <begin position="1"/>
        <end position="18"/>
    </location>
</feature>
<sequence>MKKLLSTLLVGAAVLSMAACSGGVKNTVSSTQADSKSESGKEASSKSESKSEAASSIAVGGSAKSESGSAGAVTSDDFKGEGKKVYTFTDGFNEVEATFTYKDNKVLSQTTHSKLMYSMFGLTNKEEAEKMFKPIVEKIQAVEGVKEELVFNDDHYVEDITVDFTKVDLAKLGEAQGTAVYKDESDLMMSTISQRLISSGYVEKK</sequence>
<dbReference type="EMBL" id="ACZL01000023">
    <property type="protein sequence ID" value="EHI55272.1"/>
    <property type="molecule type" value="Genomic_DNA"/>
</dbReference>
<dbReference type="SUPFAM" id="SSF160704">
    <property type="entry name" value="YehR-like"/>
    <property type="match status" value="1"/>
</dbReference>
<organism evidence="3 4">
    <name type="scientific">Johnsonella ignava ATCC 51276</name>
    <dbReference type="NCBI Taxonomy" id="679200"/>
    <lineage>
        <taxon>Bacteria</taxon>
        <taxon>Bacillati</taxon>
        <taxon>Bacillota</taxon>
        <taxon>Clostridia</taxon>
        <taxon>Lachnospirales</taxon>
        <taxon>Lachnospiraceae</taxon>
        <taxon>Johnsonella</taxon>
    </lineage>
</organism>
<name>G5GIL8_9FIRM</name>
<dbReference type="Gene3D" id="3.30.1830.10">
    <property type="entry name" value="YehR-like"/>
    <property type="match status" value="1"/>
</dbReference>
<reference evidence="3 4" key="1">
    <citation type="submission" date="2011-08" db="EMBL/GenBank/DDBJ databases">
        <title>The Genome Sequence of Johnsonella ignava ATCC 51276.</title>
        <authorList>
            <consortium name="The Broad Institute Genome Sequencing Platform"/>
            <person name="Earl A."/>
            <person name="Ward D."/>
            <person name="Feldgarden M."/>
            <person name="Gevers D."/>
            <person name="Izard J."/>
            <person name="Blanton J.M."/>
            <person name="Baranova O.V."/>
            <person name="Dewhirst F.E."/>
            <person name="Young S.K."/>
            <person name="Zeng Q."/>
            <person name="Gargeya S."/>
            <person name="Fitzgerald M."/>
            <person name="Haas B."/>
            <person name="Abouelleil A."/>
            <person name="Alvarado L."/>
            <person name="Arachchi H.M."/>
            <person name="Berlin A."/>
            <person name="Brown A."/>
            <person name="Chapman S.B."/>
            <person name="Chen Z."/>
            <person name="Dunbar C."/>
            <person name="Freedman E."/>
            <person name="Gearin G."/>
            <person name="Gellesch M."/>
            <person name="Goldberg J."/>
            <person name="Griggs A."/>
            <person name="Gujja S."/>
            <person name="Heiman D."/>
            <person name="Howarth C."/>
            <person name="Larson L."/>
            <person name="Lui A."/>
            <person name="MacDonald P.J.P."/>
            <person name="Montmayeur A."/>
            <person name="Murphy C."/>
            <person name="Neiman D."/>
            <person name="Pearson M."/>
            <person name="Priest M."/>
            <person name="Roberts A."/>
            <person name="Saif S."/>
            <person name="Shea T."/>
            <person name="Shenoy N."/>
            <person name="Sisk P."/>
            <person name="Stolte C."/>
            <person name="Sykes S."/>
            <person name="Wortman J."/>
            <person name="Nusbaum C."/>
            <person name="Birren B."/>
        </authorList>
    </citation>
    <scope>NUCLEOTIDE SEQUENCE [LARGE SCALE GENOMIC DNA]</scope>
    <source>
        <strain evidence="3 4">ATCC 51276</strain>
    </source>
</reference>
<evidence type="ECO:0000313" key="3">
    <source>
        <dbReference type="EMBL" id="EHI55272.1"/>
    </source>
</evidence>
<dbReference type="Proteomes" id="UP000003011">
    <property type="component" value="Unassembled WGS sequence"/>
</dbReference>
<dbReference type="RefSeq" id="WP_005541023.1">
    <property type="nucleotide sequence ID" value="NZ_JH378833.1"/>
</dbReference>
<evidence type="ECO:0000256" key="1">
    <source>
        <dbReference type="SAM" id="MobiDB-lite"/>
    </source>
</evidence>
<dbReference type="Pfam" id="PF06998">
    <property type="entry name" value="DUF1307"/>
    <property type="match status" value="1"/>
</dbReference>
<dbReference type="AlphaFoldDB" id="G5GIL8"/>
<feature type="chain" id="PRO_5039064864" description="DUF1307 domain-containing protein" evidence="2">
    <location>
        <begin position="19"/>
        <end position="205"/>
    </location>
</feature>
<feature type="compositionally biased region" description="Low complexity" evidence="1">
    <location>
        <begin position="52"/>
        <end position="72"/>
    </location>
</feature>
<dbReference type="HOGENOM" id="CLU_1600506_0_0_9"/>
<dbReference type="OrthoDB" id="62429at2"/>
<feature type="compositionally biased region" description="Basic and acidic residues" evidence="1">
    <location>
        <begin position="35"/>
        <end position="51"/>
    </location>
</feature>
<accession>G5GIL8</accession>